<sequence>RNQYWSYTLLLDNFMALLVQSSNIIQNKILTQWTWIGFYRDGWKWSDNTSVTSIKWSPYEPNNALGNEDCGCLISSVFGGLTSDWFDDAVCSNQYAFFCESRKFNFSNLNPQSWLQFFFFFELSQLTNF</sequence>
<dbReference type="OrthoDB" id="6369810at2759"/>
<dbReference type="Ensembl" id="ENSAMXT00005058174.1">
    <property type="protein sequence ID" value="ENSAMXP00005053798.1"/>
    <property type="gene ID" value="ENSAMXG00005024097.1"/>
</dbReference>
<dbReference type="Pfam" id="PF00059">
    <property type="entry name" value="Lectin_C"/>
    <property type="match status" value="1"/>
</dbReference>
<dbReference type="InterPro" id="IPR016186">
    <property type="entry name" value="C-type_lectin-like/link_sf"/>
</dbReference>
<evidence type="ECO:0000313" key="3">
    <source>
        <dbReference type="Ensembl" id="ENSAMXP00005053798.1"/>
    </source>
</evidence>
<evidence type="ECO:0000256" key="1">
    <source>
        <dbReference type="SAM" id="SignalP"/>
    </source>
</evidence>
<proteinExistence type="predicted"/>
<dbReference type="InterPro" id="IPR001304">
    <property type="entry name" value="C-type_lectin-like"/>
</dbReference>
<dbReference type="Gene3D" id="3.10.100.10">
    <property type="entry name" value="Mannose-Binding Protein A, subunit A"/>
    <property type="match status" value="1"/>
</dbReference>
<dbReference type="SUPFAM" id="SSF56436">
    <property type="entry name" value="C-type lectin-like"/>
    <property type="match status" value="1"/>
</dbReference>
<dbReference type="PANTHER" id="PTHR45784">
    <property type="entry name" value="C-TYPE LECTIN DOMAIN FAMILY 20 MEMBER A-RELATED"/>
    <property type="match status" value="1"/>
</dbReference>
<evidence type="ECO:0000313" key="4">
    <source>
        <dbReference type="Proteomes" id="UP000694621"/>
    </source>
</evidence>
<name>A0A8B9RM88_ASTMX</name>
<dbReference type="InterPro" id="IPR016187">
    <property type="entry name" value="CTDL_fold"/>
</dbReference>
<dbReference type="PROSITE" id="PS50041">
    <property type="entry name" value="C_TYPE_LECTIN_2"/>
    <property type="match status" value="1"/>
</dbReference>
<evidence type="ECO:0000259" key="2">
    <source>
        <dbReference type="PROSITE" id="PS50041"/>
    </source>
</evidence>
<organism evidence="3 4">
    <name type="scientific">Astyanax mexicanus</name>
    <name type="common">Blind cave fish</name>
    <name type="synonym">Astyanax fasciatus mexicanus</name>
    <dbReference type="NCBI Taxonomy" id="7994"/>
    <lineage>
        <taxon>Eukaryota</taxon>
        <taxon>Metazoa</taxon>
        <taxon>Chordata</taxon>
        <taxon>Craniata</taxon>
        <taxon>Vertebrata</taxon>
        <taxon>Euteleostomi</taxon>
        <taxon>Actinopterygii</taxon>
        <taxon>Neopterygii</taxon>
        <taxon>Teleostei</taxon>
        <taxon>Ostariophysi</taxon>
        <taxon>Characiformes</taxon>
        <taxon>Characoidei</taxon>
        <taxon>Acestrorhamphidae</taxon>
        <taxon>Acestrorhamphinae</taxon>
        <taxon>Astyanax</taxon>
    </lineage>
</organism>
<protein>
    <recommendedName>
        <fullName evidence="2">C-type lectin domain-containing protein</fullName>
    </recommendedName>
</protein>
<dbReference type="Proteomes" id="UP000694621">
    <property type="component" value="Unplaced"/>
</dbReference>
<feature type="chain" id="PRO_5034691038" description="C-type lectin domain-containing protein" evidence="1">
    <location>
        <begin position="22"/>
        <end position="129"/>
    </location>
</feature>
<dbReference type="AlphaFoldDB" id="A0A8B9RM88"/>
<feature type="domain" description="C-type lectin" evidence="2">
    <location>
        <begin position="13"/>
        <end position="100"/>
    </location>
</feature>
<accession>A0A8B9RM88</accession>
<keyword evidence="1" id="KW-0732">Signal</keyword>
<dbReference type="PANTHER" id="PTHR45784:SF5">
    <property type="entry name" value="C-TYPE LECTIN DOMAIN FAMILY 20 MEMBER A-RELATED"/>
    <property type="match status" value="1"/>
</dbReference>
<feature type="signal peptide" evidence="1">
    <location>
        <begin position="1"/>
        <end position="21"/>
    </location>
</feature>
<reference evidence="3" key="1">
    <citation type="submission" date="2025-08" db="UniProtKB">
        <authorList>
            <consortium name="Ensembl"/>
        </authorList>
    </citation>
    <scope>IDENTIFICATION</scope>
</reference>